<dbReference type="OrthoDB" id="10266772at2759"/>
<evidence type="ECO:0000256" key="1">
    <source>
        <dbReference type="SAM" id="Phobius"/>
    </source>
</evidence>
<keyword evidence="1" id="KW-1133">Transmembrane helix</keyword>
<feature type="transmembrane region" description="Helical" evidence="1">
    <location>
        <begin position="192"/>
        <end position="211"/>
    </location>
</feature>
<dbReference type="GO" id="GO:0016020">
    <property type="term" value="C:membrane"/>
    <property type="evidence" value="ECO:0007669"/>
    <property type="project" value="InterPro"/>
</dbReference>
<dbReference type="EMBL" id="MLAK01000621">
    <property type="protein sequence ID" value="OHT10119.1"/>
    <property type="molecule type" value="Genomic_DNA"/>
</dbReference>
<sequence>MSGRFETLSNQVQSRLETLERVSKEYGAMRDLDQKRQVVTRSKRDITTLQNNLMEMGRLIQTMPQRDREFFKTDLEQFQEQYDQIKQAFVGIDKQLQEDIKKAEEEGENGGLDAELLQKNKQGALNILGMMNNIQAVNKDTIKTQDHSKDTLAEDRALLNNVSNNLDAIDGEAAKGLARGSAMLRRGIMNGILSWALAIFFIAAFVVSFYWRFFGF</sequence>
<evidence type="ECO:0000313" key="3">
    <source>
        <dbReference type="EMBL" id="OHT10119.1"/>
    </source>
</evidence>
<dbReference type="VEuPathDB" id="TrichDB:TRFO_20774"/>
<reference evidence="3" key="1">
    <citation type="submission" date="2016-10" db="EMBL/GenBank/DDBJ databases">
        <authorList>
            <person name="Benchimol M."/>
            <person name="Almeida L.G."/>
            <person name="Vasconcelos A.T."/>
            <person name="Perreira-Neves A."/>
            <person name="Rosa I.A."/>
            <person name="Tasca T."/>
            <person name="Bogo M.R."/>
            <person name="de Souza W."/>
        </authorList>
    </citation>
    <scope>NUCLEOTIDE SEQUENCE [LARGE SCALE GENOMIC DNA]</scope>
    <source>
        <strain evidence="3">K</strain>
    </source>
</reference>
<keyword evidence="4" id="KW-1185">Reference proteome</keyword>
<keyword evidence="1" id="KW-0812">Transmembrane</keyword>
<dbReference type="Pfam" id="PF05008">
    <property type="entry name" value="V-SNARE"/>
    <property type="match status" value="1"/>
</dbReference>
<proteinExistence type="predicted"/>
<evidence type="ECO:0000259" key="2">
    <source>
        <dbReference type="Pfam" id="PF05008"/>
    </source>
</evidence>
<dbReference type="AlphaFoldDB" id="A0A1J4KFA2"/>
<accession>A0A1J4KFA2</accession>
<comment type="caution">
    <text evidence="3">The sequence shown here is derived from an EMBL/GenBank/DDBJ whole genome shotgun (WGS) entry which is preliminary data.</text>
</comment>
<dbReference type="InterPro" id="IPR007705">
    <property type="entry name" value="Vesicle_trsprt_v-SNARE_N"/>
</dbReference>
<organism evidence="3 4">
    <name type="scientific">Tritrichomonas foetus</name>
    <dbReference type="NCBI Taxonomy" id="1144522"/>
    <lineage>
        <taxon>Eukaryota</taxon>
        <taxon>Metamonada</taxon>
        <taxon>Parabasalia</taxon>
        <taxon>Tritrichomonadida</taxon>
        <taxon>Tritrichomonadidae</taxon>
        <taxon>Tritrichomonas</taxon>
    </lineage>
</organism>
<gene>
    <name evidence="3" type="ORF">TRFO_20774</name>
</gene>
<name>A0A1J4KFA2_9EUKA</name>
<keyword evidence="1" id="KW-0472">Membrane</keyword>
<feature type="domain" description="Vesicle transport v-SNARE N-terminal" evidence="2">
    <location>
        <begin position="1"/>
        <end position="89"/>
    </location>
</feature>
<dbReference type="GO" id="GO:0006886">
    <property type="term" value="P:intracellular protein transport"/>
    <property type="evidence" value="ECO:0007669"/>
    <property type="project" value="InterPro"/>
</dbReference>
<dbReference type="Proteomes" id="UP000179807">
    <property type="component" value="Unassembled WGS sequence"/>
</dbReference>
<evidence type="ECO:0000313" key="4">
    <source>
        <dbReference type="Proteomes" id="UP000179807"/>
    </source>
</evidence>
<dbReference type="RefSeq" id="XP_068363255.1">
    <property type="nucleotide sequence ID" value="XM_068501578.1"/>
</dbReference>
<dbReference type="GeneID" id="94836282"/>
<protein>
    <recommendedName>
        <fullName evidence="2">Vesicle transport v-SNARE N-terminal domain-containing protein</fullName>
    </recommendedName>
</protein>